<organism evidence="3 4">
    <name type="scientific">Catellatospora citrea</name>
    <dbReference type="NCBI Taxonomy" id="53366"/>
    <lineage>
        <taxon>Bacteria</taxon>
        <taxon>Bacillati</taxon>
        <taxon>Actinomycetota</taxon>
        <taxon>Actinomycetes</taxon>
        <taxon>Micromonosporales</taxon>
        <taxon>Micromonosporaceae</taxon>
        <taxon>Catellatospora</taxon>
    </lineage>
</organism>
<keyword evidence="2" id="KW-0472">Membrane</keyword>
<keyword evidence="4" id="KW-1185">Reference proteome</keyword>
<reference evidence="3 4" key="1">
    <citation type="submission" date="2021-01" db="EMBL/GenBank/DDBJ databases">
        <title>Whole genome shotgun sequence of Catellatospora citrea NBRC 14495.</title>
        <authorList>
            <person name="Komaki H."/>
            <person name="Tamura T."/>
        </authorList>
    </citation>
    <scope>NUCLEOTIDE SEQUENCE [LARGE SCALE GENOMIC DNA]</scope>
    <source>
        <strain evidence="3 4">NBRC 14495</strain>
    </source>
</reference>
<dbReference type="Proteomes" id="UP000659904">
    <property type="component" value="Unassembled WGS sequence"/>
</dbReference>
<protein>
    <submittedName>
        <fullName evidence="3">Uncharacterized protein</fullName>
    </submittedName>
</protein>
<name>A0A8J3KPV8_9ACTN</name>
<feature type="compositionally biased region" description="Basic and acidic residues" evidence="1">
    <location>
        <begin position="41"/>
        <end position="55"/>
    </location>
</feature>
<evidence type="ECO:0000256" key="2">
    <source>
        <dbReference type="SAM" id="Phobius"/>
    </source>
</evidence>
<evidence type="ECO:0000256" key="1">
    <source>
        <dbReference type="SAM" id="MobiDB-lite"/>
    </source>
</evidence>
<evidence type="ECO:0000313" key="4">
    <source>
        <dbReference type="Proteomes" id="UP000659904"/>
    </source>
</evidence>
<gene>
    <name evidence="3" type="ORF">Cci01nite_63020</name>
</gene>
<feature type="transmembrane region" description="Helical" evidence="2">
    <location>
        <begin position="206"/>
        <end position="226"/>
    </location>
</feature>
<dbReference type="RefSeq" id="WP_120317650.1">
    <property type="nucleotide sequence ID" value="NZ_BONH01000037.1"/>
</dbReference>
<keyword evidence="2" id="KW-0812">Transmembrane</keyword>
<dbReference type="EMBL" id="BONH01000037">
    <property type="protein sequence ID" value="GIG01209.1"/>
    <property type="molecule type" value="Genomic_DNA"/>
</dbReference>
<accession>A0A8J3KPV8</accession>
<feature type="transmembrane region" description="Helical" evidence="2">
    <location>
        <begin position="126"/>
        <end position="147"/>
    </location>
</feature>
<proteinExistence type="predicted"/>
<feature type="region of interest" description="Disordered" evidence="1">
    <location>
        <begin position="1"/>
        <end position="68"/>
    </location>
</feature>
<sequence length="227" mass="23899">MGYPDWSAQGDGWGAQQPAAPNIRAGGWAHPSDPAVPRQRNAADRYGTADDHGPADHGQAVDYGQATDHGPAADAGFHTYVDAEGYDSYDDRWPDNLANLRPQEVYAGHEARHDEPDRTERDYWTALLWASGFYAVPLLVLIVRALLLSGESDAACVAAGLGGCESARSVALGDLIAGSPRWGLALLGALAMAAVLRWASDSWRAATIGFCSAVVAGGATTVLLSII</sequence>
<feature type="transmembrane region" description="Helical" evidence="2">
    <location>
        <begin position="182"/>
        <end position="199"/>
    </location>
</feature>
<keyword evidence="2" id="KW-1133">Transmembrane helix</keyword>
<comment type="caution">
    <text evidence="3">The sequence shown here is derived from an EMBL/GenBank/DDBJ whole genome shotgun (WGS) entry which is preliminary data.</text>
</comment>
<dbReference type="AlphaFoldDB" id="A0A8J3KPV8"/>
<evidence type="ECO:0000313" key="3">
    <source>
        <dbReference type="EMBL" id="GIG01209.1"/>
    </source>
</evidence>